<proteinExistence type="predicted"/>
<evidence type="ECO:0000313" key="2">
    <source>
        <dbReference type="Proteomes" id="UP001596455"/>
    </source>
</evidence>
<evidence type="ECO:0008006" key="3">
    <source>
        <dbReference type="Google" id="ProtNLM"/>
    </source>
</evidence>
<comment type="caution">
    <text evidence="1">The sequence shown here is derived from an EMBL/GenBank/DDBJ whole genome shotgun (WGS) entry which is preliminary data.</text>
</comment>
<organism evidence="1 2">
    <name type="scientific">Georgenia alba</name>
    <dbReference type="NCBI Taxonomy" id="2233858"/>
    <lineage>
        <taxon>Bacteria</taxon>
        <taxon>Bacillati</taxon>
        <taxon>Actinomycetota</taxon>
        <taxon>Actinomycetes</taxon>
        <taxon>Micrococcales</taxon>
        <taxon>Bogoriellaceae</taxon>
        <taxon>Georgenia</taxon>
    </lineage>
</organism>
<accession>A0ABW2QBM9</accession>
<dbReference type="RefSeq" id="WP_382392923.1">
    <property type="nucleotide sequence ID" value="NZ_JBHTCQ010000001.1"/>
</dbReference>
<dbReference type="EMBL" id="JBHTCQ010000001">
    <property type="protein sequence ID" value="MFC7405000.1"/>
    <property type="molecule type" value="Genomic_DNA"/>
</dbReference>
<evidence type="ECO:0000313" key="1">
    <source>
        <dbReference type="EMBL" id="MFC7405000.1"/>
    </source>
</evidence>
<reference evidence="2" key="1">
    <citation type="journal article" date="2019" name="Int. J. Syst. Evol. Microbiol.">
        <title>The Global Catalogue of Microorganisms (GCM) 10K type strain sequencing project: providing services to taxonomists for standard genome sequencing and annotation.</title>
        <authorList>
            <consortium name="The Broad Institute Genomics Platform"/>
            <consortium name="The Broad Institute Genome Sequencing Center for Infectious Disease"/>
            <person name="Wu L."/>
            <person name="Ma J."/>
        </authorList>
    </citation>
    <scope>NUCLEOTIDE SEQUENCE [LARGE SCALE GENOMIC DNA]</scope>
    <source>
        <strain evidence="2">JCM 1490</strain>
    </source>
</reference>
<dbReference type="Proteomes" id="UP001596455">
    <property type="component" value="Unassembled WGS sequence"/>
</dbReference>
<keyword evidence="2" id="KW-1185">Reference proteome</keyword>
<name>A0ABW2QBM9_9MICO</name>
<gene>
    <name evidence="1" type="ORF">ACFQQL_07750</name>
</gene>
<protein>
    <recommendedName>
        <fullName evidence="3">Heavy metal transporter</fullName>
    </recommendedName>
</protein>
<sequence>MSRSTRPRSCLGRLLVVVLGFGLLVTAVVVALRLADGSAPASNACLAPIEGDDMVLDAEQADNAALMSAVALHRELPARSVTIAVATAMQESQLRNIDYGDRDSVGLFQQRPSQGWGTVEQIMDPVYSTNAFYDVLVTIESWEDAEVTDAAQDVQRSAFPEAYAQHENRGRAFASALTGYSEAALVCELEPAEASADAVTAVRDRLARDFVEVAVQERAGHLLVDATSLPPGLEPAPARRGWAVAQWAVATAGVTGASVVVTDGQAWTRGAAEAAWRPLAEAELPSAVAEAAAAAAPGTVVIA</sequence>